<feature type="coiled-coil region" evidence="1">
    <location>
        <begin position="111"/>
        <end position="169"/>
    </location>
</feature>
<evidence type="ECO:0000313" key="3">
    <source>
        <dbReference type="EMBL" id="KAJ7207968.1"/>
    </source>
</evidence>
<dbReference type="Proteomes" id="UP001219525">
    <property type="component" value="Unassembled WGS sequence"/>
</dbReference>
<sequence>MATATVNDQGNYDHDANDSRGHGRFPGPSLKRARTEEHYNTDELDLLPSNSRHFSALNQRRTSSSATVTVEPNTDQSPGLLGIGRAGLNVLKSFASGSSRSIASGSDSNAVQDALETAAQAQAELRYLSEEHTKLQAKFKMQEEQVQALRAAEEENHRLQVEVQALQTERAYLMDRYSRRSADCKWARGRMETLMREKEGLAQKYEARIECLLYEKGNLNSQLKQHQTLAKGGSGGGAISLDPFDNTVDQVSESAVKSGVESLNESLDNVVLTVLDEAEELANQRSSSRFDDVVQQYDTGVAPKFIQALVEYSDVEEKRGFLLEAILHHMLLVELDQLFFSGDVVPQIMDTKVFTDKLLEDLTKREPWTVAQRWRSLTAASGGRVMASAFKEQKDSITGSAESTVVFLAWVYRQPLETFEPLNSKIQTRLSSIYDEAQKLAIMVRRDLLSVRMSVVCPKLNNTYPPYNPESMSGVWPDMGPMAGDEVLGLYHFGLKKQTEIAEVSYLIKPEVTTEALLREMAIVR</sequence>
<feature type="compositionally biased region" description="Polar residues" evidence="2">
    <location>
        <begin position="48"/>
        <end position="77"/>
    </location>
</feature>
<keyword evidence="4" id="KW-1185">Reference proteome</keyword>
<evidence type="ECO:0000256" key="1">
    <source>
        <dbReference type="SAM" id="Coils"/>
    </source>
</evidence>
<accession>A0AAD6YBU7</accession>
<organism evidence="3 4">
    <name type="scientific">Mycena pura</name>
    <dbReference type="NCBI Taxonomy" id="153505"/>
    <lineage>
        <taxon>Eukaryota</taxon>
        <taxon>Fungi</taxon>
        <taxon>Dikarya</taxon>
        <taxon>Basidiomycota</taxon>
        <taxon>Agaricomycotina</taxon>
        <taxon>Agaricomycetes</taxon>
        <taxon>Agaricomycetidae</taxon>
        <taxon>Agaricales</taxon>
        <taxon>Marasmiineae</taxon>
        <taxon>Mycenaceae</taxon>
        <taxon>Mycena</taxon>
    </lineage>
</organism>
<feature type="region of interest" description="Disordered" evidence="2">
    <location>
        <begin position="1"/>
        <end position="80"/>
    </location>
</feature>
<proteinExistence type="predicted"/>
<feature type="compositionally biased region" description="Basic and acidic residues" evidence="2">
    <location>
        <begin position="11"/>
        <end position="21"/>
    </location>
</feature>
<protein>
    <submittedName>
        <fullName evidence="3">Uncharacterized protein</fullName>
    </submittedName>
</protein>
<dbReference type="EMBL" id="JARJCW010000035">
    <property type="protein sequence ID" value="KAJ7207968.1"/>
    <property type="molecule type" value="Genomic_DNA"/>
</dbReference>
<name>A0AAD6YBU7_9AGAR</name>
<reference evidence="3" key="1">
    <citation type="submission" date="2023-03" db="EMBL/GenBank/DDBJ databases">
        <title>Massive genome expansion in bonnet fungi (Mycena s.s.) driven by repeated elements and novel gene families across ecological guilds.</title>
        <authorList>
            <consortium name="Lawrence Berkeley National Laboratory"/>
            <person name="Harder C.B."/>
            <person name="Miyauchi S."/>
            <person name="Viragh M."/>
            <person name="Kuo A."/>
            <person name="Thoen E."/>
            <person name="Andreopoulos B."/>
            <person name="Lu D."/>
            <person name="Skrede I."/>
            <person name="Drula E."/>
            <person name="Henrissat B."/>
            <person name="Morin E."/>
            <person name="Kohler A."/>
            <person name="Barry K."/>
            <person name="LaButti K."/>
            <person name="Morin E."/>
            <person name="Salamov A."/>
            <person name="Lipzen A."/>
            <person name="Mereny Z."/>
            <person name="Hegedus B."/>
            <person name="Baldrian P."/>
            <person name="Stursova M."/>
            <person name="Weitz H."/>
            <person name="Taylor A."/>
            <person name="Grigoriev I.V."/>
            <person name="Nagy L.G."/>
            <person name="Martin F."/>
            <person name="Kauserud H."/>
        </authorList>
    </citation>
    <scope>NUCLEOTIDE SEQUENCE</scope>
    <source>
        <strain evidence="3">9144</strain>
    </source>
</reference>
<feature type="compositionally biased region" description="Polar residues" evidence="2">
    <location>
        <begin position="1"/>
        <end position="10"/>
    </location>
</feature>
<comment type="caution">
    <text evidence="3">The sequence shown here is derived from an EMBL/GenBank/DDBJ whole genome shotgun (WGS) entry which is preliminary data.</text>
</comment>
<dbReference type="AlphaFoldDB" id="A0AAD6YBU7"/>
<keyword evidence="1" id="KW-0175">Coiled coil</keyword>
<evidence type="ECO:0000313" key="4">
    <source>
        <dbReference type="Proteomes" id="UP001219525"/>
    </source>
</evidence>
<evidence type="ECO:0000256" key="2">
    <source>
        <dbReference type="SAM" id="MobiDB-lite"/>
    </source>
</evidence>
<gene>
    <name evidence="3" type="ORF">GGX14DRAFT_634623</name>
</gene>